<comment type="caution">
    <text evidence="1">The sequence shown here is derived from an EMBL/GenBank/DDBJ whole genome shotgun (WGS) entry which is preliminary data.</text>
</comment>
<gene>
    <name evidence="1" type="ORF">R3Q16_10615</name>
</gene>
<name>A0ABU4BS60_RHOGO</name>
<reference evidence="1 2" key="1">
    <citation type="submission" date="2023-10" db="EMBL/GenBank/DDBJ databases">
        <title>Development of a sustainable strategy for remediation of hydrocarbon-contaminated territories based on the waste exchange concept.</title>
        <authorList>
            <person name="Krivoruchko A."/>
        </authorList>
    </citation>
    <scope>NUCLEOTIDE SEQUENCE [LARGE SCALE GENOMIC DNA]</scope>
    <source>
        <strain evidence="1 2">IEGM 1203</strain>
    </source>
</reference>
<proteinExistence type="predicted"/>
<evidence type="ECO:0000313" key="2">
    <source>
        <dbReference type="Proteomes" id="UP001185927"/>
    </source>
</evidence>
<dbReference type="RefSeq" id="WP_317541266.1">
    <property type="nucleotide sequence ID" value="NZ_JAWLKB010000004.1"/>
</dbReference>
<dbReference type="Proteomes" id="UP001185927">
    <property type="component" value="Unassembled WGS sequence"/>
</dbReference>
<accession>A0ABU4BS60</accession>
<sequence length="142" mass="15915">MSENTGACVVCGDEQDRRGMTVWRDTDGEGWWIHPDCGVDFTPTAKSRIEPVSALPEVATADSPDVELCTIGGVNHDWRPHEYLQFNRPHTSWRCVWCHAVACGDYAEADPCMEPYHHRGNHLSRLGIQWPIGGDRPSEGEL</sequence>
<organism evidence="1 2">
    <name type="scientific">Rhodococcus globerulus</name>
    <dbReference type="NCBI Taxonomy" id="33008"/>
    <lineage>
        <taxon>Bacteria</taxon>
        <taxon>Bacillati</taxon>
        <taxon>Actinomycetota</taxon>
        <taxon>Actinomycetes</taxon>
        <taxon>Mycobacteriales</taxon>
        <taxon>Nocardiaceae</taxon>
        <taxon>Rhodococcus</taxon>
    </lineage>
</organism>
<protein>
    <submittedName>
        <fullName evidence="1">Uncharacterized protein</fullName>
    </submittedName>
</protein>
<keyword evidence="2" id="KW-1185">Reference proteome</keyword>
<dbReference type="EMBL" id="JAWLKB010000004">
    <property type="protein sequence ID" value="MDV6267055.1"/>
    <property type="molecule type" value="Genomic_DNA"/>
</dbReference>
<evidence type="ECO:0000313" key="1">
    <source>
        <dbReference type="EMBL" id="MDV6267055.1"/>
    </source>
</evidence>